<dbReference type="AlphaFoldDB" id="A0A6S7K5I4"/>
<dbReference type="Proteomes" id="UP001152795">
    <property type="component" value="Unassembled WGS sequence"/>
</dbReference>
<evidence type="ECO:0000259" key="2">
    <source>
        <dbReference type="PROSITE" id="PS50994"/>
    </source>
</evidence>
<dbReference type="Gene3D" id="1.10.340.70">
    <property type="match status" value="1"/>
</dbReference>
<dbReference type="Gene3D" id="3.30.420.10">
    <property type="entry name" value="Ribonuclease H-like superfamily/Ribonuclease H"/>
    <property type="match status" value="1"/>
</dbReference>
<dbReference type="Pfam" id="PF00665">
    <property type="entry name" value="rve"/>
    <property type="match status" value="1"/>
</dbReference>
<dbReference type="Pfam" id="PF17921">
    <property type="entry name" value="Integrase_H2C2"/>
    <property type="match status" value="1"/>
</dbReference>
<dbReference type="FunFam" id="3.30.420.10:FF:000032">
    <property type="entry name" value="Retrovirus-related Pol polyprotein from transposon 297-like Protein"/>
    <property type="match status" value="1"/>
</dbReference>
<dbReference type="InterPro" id="IPR001584">
    <property type="entry name" value="Integrase_cat-core"/>
</dbReference>
<dbReference type="InterPro" id="IPR036397">
    <property type="entry name" value="RNaseH_sf"/>
</dbReference>
<evidence type="ECO:0000313" key="3">
    <source>
        <dbReference type="EMBL" id="CAB4040755.1"/>
    </source>
</evidence>
<name>A0A6S7K5I4_PARCT</name>
<dbReference type="GO" id="GO:0003676">
    <property type="term" value="F:nucleic acid binding"/>
    <property type="evidence" value="ECO:0007669"/>
    <property type="project" value="InterPro"/>
</dbReference>
<keyword evidence="4" id="KW-1185">Reference proteome</keyword>
<sequence>MGHLGHERVFDLVRARVYWPSMHSDIKHYVQNVCCCLKQKRPATTQREPLHPIETTSPFQLVSIDFLHLEKSKGGYEYILVIMDHFTRFAQAYPTRNKSAKTAAQKVYNDFILRFGYPQTIHHDQGGEFENKLFYQLDQLCGMTHSRTTPYHPQGNGQVERFNRILLGMLRSPNPSRDLQISMVGSLEQTSEHAQSYETYVENWRKAMEQAHQIASQKASKASTKGKRQFDKKARAVLLKPGDRVLVRNLRETGGPGKIRAYWEKDIYIVTQQKGTNVPVYEVKRESGLGTPRVLHRNLLLPCPYLCDERENDQDREVKKTMQRDRRTKRVENEGGRNGQCLESEEDEEELMFVPAALRNENPILRENESEEQNVDNVKLTR</sequence>
<evidence type="ECO:0000313" key="4">
    <source>
        <dbReference type="Proteomes" id="UP001152795"/>
    </source>
</evidence>
<feature type="region of interest" description="Disordered" evidence="1">
    <location>
        <begin position="362"/>
        <end position="382"/>
    </location>
</feature>
<feature type="region of interest" description="Disordered" evidence="1">
    <location>
        <begin position="313"/>
        <end position="346"/>
    </location>
</feature>
<organism evidence="3 4">
    <name type="scientific">Paramuricea clavata</name>
    <name type="common">Red gorgonian</name>
    <name type="synonym">Violescent sea-whip</name>
    <dbReference type="NCBI Taxonomy" id="317549"/>
    <lineage>
        <taxon>Eukaryota</taxon>
        <taxon>Metazoa</taxon>
        <taxon>Cnidaria</taxon>
        <taxon>Anthozoa</taxon>
        <taxon>Octocorallia</taxon>
        <taxon>Malacalcyonacea</taxon>
        <taxon>Plexauridae</taxon>
        <taxon>Paramuricea</taxon>
    </lineage>
</organism>
<proteinExistence type="predicted"/>
<evidence type="ECO:0000256" key="1">
    <source>
        <dbReference type="SAM" id="MobiDB-lite"/>
    </source>
</evidence>
<feature type="compositionally biased region" description="Basic and acidic residues" evidence="1">
    <location>
        <begin position="313"/>
        <end position="335"/>
    </location>
</feature>
<dbReference type="OrthoDB" id="10065153at2759"/>
<gene>
    <name evidence="3" type="ORF">PACLA_8A045020</name>
</gene>
<dbReference type="PANTHER" id="PTHR37984:SF15">
    <property type="entry name" value="INTEGRASE CATALYTIC DOMAIN-CONTAINING PROTEIN"/>
    <property type="match status" value="1"/>
</dbReference>
<dbReference type="InterPro" id="IPR041588">
    <property type="entry name" value="Integrase_H2C2"/>
</dbReference>
<feature type="domain" description="Integrase catalytic" evidence="2">
    <location>
        <begin position="54"/>
        <end position="227"/>
    </location>
</feature>
<reference evidence="3" key="1">
    <citation type="submission" date="2020-04" db="EMBL/GenBank/DDBJ databases">
        <authorList>
            <person name="Alioto T."/>
            <person name="Alioto T."/>
            <person name="Gomez Garrido J."/>
        </authorList>
    </citation>
    <scope>NUCLEOTIDE SEQUENCE</scope>
    <source>
        <strain evidence="3">A484AB</strain>
    </source>
</reference>
<dbReference type="InterPro" id="IPR050951">
    <property type="entry name" value="Retrovirus_Pol_polyprotein"/>
</dbReference>
<dbReference type="PANTHER" id="PTHR37984">
    <property type="entry name" value="PROTEIN CBG26694"/>
    <property type="match status" value="1"/>
</dbReference>
<protein>
    <submittedName>
        <fullName evidence="3">Retrovirus-related Pol poly from transposon</fullName>
    </submittedName>
</protein>
<dbReference type="EMBL" id="CACRXK020027204">
    <property type="protein sequence ID" value="CAB4040755.1"/>
    <property type="molecule type" value="Genomic_DNA"/>
</dbReference>
<dbReference type="SUPFAM" id="SSF53098">
    <property type="entry name" value="Ribonuclease H-like"/>
    <property type="match status" value="1"/>
</dbReference>
<comment type="caution">
    <text evidence="3">The sequence shown here is derived from an EMBL/GenBank/DDBJ whole genome shotgun (WGS) entry which is preliminary data.</text>
</comment>
<dbReference type="InterPro" id="IPR012337">
    <property type="entry name" value="RNaseH-like_sf"/>
</dbReference>
<dbReference type="GO" id="GO:0015074">
    <property type="term" value="P:DNA integration"/>
    <property type="evidence" value="ECO:0007669"/>
    <property type="project" value="InterPro"/>
</dbReference>
<accession>A0A6S7K5I4</accession>
<dbReference type="PROSITE" id="PS50994">
    <property type="entry name" value="INTEGRASE"/>
    <property type="match status" value="1"/>
</dbReference>